<keyword evidence="3" id="KW-1185">Reference proteome</keyword>
<evidence type="ECO:0000313" key="2">
    <source>
        <dbReference type="EMBL" id="KIO03506.1"/>
    </source>
</evidence>
<name>A0A0C3P7A6_PISTI</name>
<evidence type="ECO:0000256" key="1">
    <source>
        <dbReference type="SAM" id="MobiDB-lite"/>
    </source>
</evidence>
<gene>
    <name evidence="2" type="ORF">M404DRAFT_1001437</name>
</gene>
<dbReference type="HOGENOM" id="CLU_2961819_0_0_1"/>
<feature type="compositionally biased region" description="Polar residues" evidence="1">
    <location>
        <begin position="38"/>
        <end position="59"/>
    </location>
</feature>
<protein>
    <submittedName>
        <fullName evidence="2">Uncharacterized protein</fullName>
    </submittedName>
</protein>
<dbReference type="Proteomes" id="UP000054217">
    <property type="component" value="Unassembled WGS sequence"/>
</dbReference>
<dbReference type="EMBL" id="KN831976">
    <property type="protein sequence ID" value="KIO03506.1"/>
    <property type="molecule type" value="Genomic_DNA"/>
</dbReference>
<sequence>MDYWKQRVKTAAFLESMTASHYDIPSSPDFGNGVGEPGTSTTINSRSQLSIQRSKTAKK</sequence>
<dbReference type="AlphaFoldDB" id="A0A0C3P7A6"/>
<feature type="region of interest" description="Disordered" evidence="1">
    <location>
        <begin position="24"/>
        <end position="59"/>
    </location>
</feature>
<organism evidence="2 3">
    <name type="scientific">Pisolithus tinctorius Marx 270</name>
    <dbReference type="NCBI Taxonomy" id="870435"/>
    <lineage>
        <taxon>Eukaryota</taxon>
        <taxon>Fungi</taxon>
        <taxon>Dikarya</taxon>
        <taxon>Basidiomycota</taxon>
        <taxon>Agaricomycotina</taxon>
        <taxon>Agaricomycetes</taxon>
        <taxon>Agaricomycetidae</taxon>
        <taxon>Boletales</taxon>
        <taxon>Sclerodermatineae</taxon>
        <taxon>Pisolithaceae</taxon>
        <taxon>Pisolithus</taxon>
    </lineage>
</organism>
<proteinExistence type="predicted"/>
<dbReference type="InParanoid" id="A0A0C3P7A6"/>
<reference evidence="2 3" key="1">
    <citation type="submission" date="2014-04" db="EMBL/GenBank/DDBJ databases">
        <authorList>
            <consortium name="DOE Joint Genome Institute"/>
            <person name="Kuo A."/>
            <person name="Kohler A."/>
            <person name="Costa M.D."/>
            <person name="Nagy L.G."/>
            <person name="Floudas D."/>
            <person name="Copeland A."/>
            <person name="Barry K.W."/>
            <person name="Cichocki N."/>
            <person name="Veneault-Fourrey C."/>
            <person name="LaButti K."/>
            <person name="Lindquist E.A."/>
            <person name="Lipzen A."/>
            <person name="Lundell T."/>
            <person name="Morin E."/>
            <person name="Murat C."/>
            <person name="Sun H."/>
            <person name="Tunlid A."/>
            <person name="Henrissat B."/>
            <person name="Grigoriev I.V."/>
            <person name="Hibbett D.S."/>
            <person name="Martin F."/>
            <person name="Nordberg H.P."/>
            <person name="Cantor M.N."/>
            <person name="Hua S.X."/>
        </authorList>
    </citation>
    <scope>NUCLEOTIDE SEQUENCE [LARGE SCALE GENOMIC DNA]</scope>
    <source>
        <strain evidence="2 3">Marx 270</strain>
    </source>
</reference>
<evidence type="ECO:0000313" key="3">
    <source>
        <dbReference type="Proteomes" id="UP000054217"/>
    </source>
</evidence>
<accession>A0A0C3P7A6</accession>
<reference evidence="3" key="2">
    <citation type="submission" date="2015-01" db="EMBL/GenBank/DDBJ databases">
        <title>Evolutionary Origins and Diversification of the Mycorrhizal Mutualists.</title>
        <authorList>
            <consortium name="DOE Joint Genome Institute"/>
            <consortium name="Mycorrhizal Genomics Consortium"/>
            <person name="Kohler A."/>
            <person name="Kuo A."/>
            <person name="Nagy L.G."/>
            <person name="Floudas D."/>
            <person name="Copeland A."/>
            <person name="Barry K.W."/>
            <person name="Cichocki N."/>
            <person name="Veneault-Fourrey C."/>
            <person name="LaButti K."/>
            <person name="Lindquist E.A."/>
            <person name="Lipzen A."/>
            <person name="Lundell T."/>
            <person name="Morin E."/>
            <person name="Murat C."/>
            <person name="Riley R."/>
            <person name="Ohm R."/>
            <person name="Sun H."/>
            <person name="Tunlid A."/>
            <person name="Henrissat B."/>
            <person name="Grigoriev I.V."/>
            <person name="Hibbett D.S."/>
            <person name="Martin F."/>
        </authorList>
    </citation>
    <scope>NUCLEOTIDE SEQUENCE [LARGE SCALE GENOMIC DNA]</scope>
    <source>
        <strain evidence="3">Marx 270</strain>
    </source>
</reference>